<gene>
    <name evidence="1" type="ORF">H6G97_51455</name>
</gene>
<name>A0ABR8E777_9NOSO</name>
<accession>A0ABR8E777</accession>
<dbReference type="EMBL" id="JACJSI010000694">
    <property type="protein sequence ID" value="MBD2537155.1"/>
    <property type="molecule type" value="Genomic_DNA"/>
</dbReference>
<dbReference type="RefSeq" id="WP_190947742.1">
    <property type="nucleotide sequence ID" value="NZ_JACJSI010000694.1"/>
</dbReference>
<dbReference type="Proteomes" id="UP000623440">
    <property type="component" value="Unassembled WGS sequence"/>
</dbReference>
<protein>
    <submittedName>
        <fullName evidence="1">Uncharacterized protein</fullName>
    </submittedName>
</protein>
<organism evidence="1 2">
    <name type="scientific">Nostoc flagelliforme FACHB-838</name>
    <dbReference type="NCBI Taxonomy" id="2692904"/>
    <lineage>
        <taxon>Bacteria</taxon>
        <taxon>Bacillati</taxon>
        <taxon>Cyanobacteriota</taxon>
        <taxon>Cyanophyceae</taxon>
        <taxon>Nostocales</taxon>
        <taxon>Nostocaceae</taxon>
        <taxon>Nostoc</taxon>
    </lineage>
</organism>
<sequence length="174" mass="19579">MKSLTITAVILTWISGVNCLPSYGILSNIKPSRIETQLIAQGNHQQFIRRVKTILNTDFYLKYGQIAYLPNENIEIKFSKIIEDSRCPAKVTCIWQGQVIVELDIIKNGKKVSTLMLTLISVNDVSPIQFLGKYTVTLKEVLSYPKNGTNILSEDYIAKIVVAKRLPINKIPTP</sequence>
<keyword evidence="2" id="KW-1185">Reference proteome</keyword>
<evidence type="ECO:0000313" key="1">
    <source>
        <dbReference type="EMBL" id="MBD2537155.1"/>
    </source>
</evidence>
<proteinExistence type="predicted"/>
<comment type="caution">
    <text evidence="1">The sequence shown here is derived from an EMBL/GenBank/DDBJ whole genome shotgun (WGS) entry which is preliminary data.</text>
</comment>
<evidence type="ECO:0000313" key="2">
    <source>
        <dbReference type="Proteomes" id="UP000623440"/>
    </source>
</evidence>
<reference evidence="1 2" key="1">
    <citation type="journal article" date="2020" name="ISME J.">
        <title>Comparative genomics reveals insights into cyanobacterial evolution and habitat adaptation.</title>
        <authorList>
            <person name="Chen M.Y."/>
            <person name="Teng W.K."/>
            <person name="Zhao L."/>
            <person name="Hu C.X."/>
            <person name="Zhou Y.K."/>
            <person name="Han B.P."/>
            <person name="Song L.R."/>
            <person name="Shu W.S."/>
        </authorList>
    </citation>
    <scope>NUCLEOTIDE SEQUENCE [LARGE SCALE GENOMIC DNA]</scope>
    <source>
        <strain evidence="1 2">FACHB-838</strain>
    </source>
</reference>